<feature type="domain" description="YMC020W-like alpha/beta hydrolase" evidence="2">
    <location>
        <begin position="391"/>
        <end position="711"/>
    </location>
</feature>
<comment type="caution">
    <text evidence="3">The sequence shown here is derived from an EMBL/GenBank/DDBJ whole genome shotgun (WGS) entry which is preliminary data.</text>
</comment>
<dbReference type="AlphaFoldDB" id="A0A5B0NGF6"/>
<dbReference type="EMBL" id="VSWC01000105">
    <property type="protein sequence ID" value="KAA1087704.1"/>
    <property type="molecule type" value="Genomic_DNA"/>
</dbReference>
<proteinExistence type="predicted"/>
<feature type="compositionally biased region" description="Low complexity" evidence="1">
    <location>
        <begin position="144"/>
        <end position="161"/>
    </location>
</feature>
<feature type="compositionally biased region" description="Polar residues" evidence="1">
    <location>
        <begin position="703"/>
        <end position="719"/>
    </location>
</feature>
<feature type="compositionally biased region" description="Low complexity" evidence="1">
    <location>
        <begin position="108"/>
        <end position="132"/>
    </location>
</feature>
<dbReference type="PANTHER" id="PTHR47349:SF1">
    <property type="entry name" value="AER328WP"/>
    <property type="match status" value="1"/>
</dbReference>
<dbReference type="InterPro" id="IPR029058">
    <property type="entry name" value="AB_hydrolase_fold"/>
</dbReference>
<dbReference type="SUPFAM" id="SSF53474">
    <property type="entry name" value="alpha/beta-Hydrolases"/>
    <property type="match status" value="1"/>
</dbReference>
<dbReference type="PANTHER" id="PTHR47349">
    <property type="entry name" value="CHROMOSOME 8, WHOLE GENOME SHOTGUN SEQUENCE"/>
    <property type="match status" value="1"/>
</dbReference>
<keyword evidence="4" id="KW-1185">Reference proteome</keyword>
<feature type="region of interest" description="Disordered" evidence="1">
    <location>
        <begin position="794"/>
        <end position="832"/>
    </location>
</feature>
<evidence type="ECO:0000313" key="4">
    <source>
        <dbReference type="Proteomes" id="UP000324748"/>
    </source>
</evidence>
<accession>A0A5B0NGF6</accession>
<feature type="region of interest" description="Disordered" evidence="1">
    <location>
        <begin position="703"/>
        <end position="734"/>
    </location>
</feature>
<dbReference type="InterPro" id="IPR058933">
    <property type="entry name" value="YMC020W-like_ab_hydrolase"/>
</dbReference>
<evidence type="ECO:0000256" key="1">
    <source>
        <dbReference type="SAM" id="MobiDB-lite"/>
    </source>
</evidence>
<protein>
    <recommendedName>
        <fullName evidence="2">YMC020W-like alpha/beta hydrolase domain-containing protein</fullName>
    </recommendedName>
</protein>
<feature type="compositionally biased region" description="Low complexity" evidence="1">
    <location>
        <begin position="18"/>
        <end position="35"/>
    </location>
</feature>
<reference evidence="3 4" key="1">
    <citation type="submission" date="2019-05" db="EMBL/GenBank/DDBJ databases">
        <title>Emergence of the Ug99 lineage of the wheat stem rust pathogen through somatic hybridization.</title>
        <authorList>
            <person name="Li F."/>
            <person name="Upadhyaya N.M."/>
            <person name="Sperschneider J."/>
            <person name="Matny O."/>
            <person name="Nguyen-Phuc H."/>
            <person name="Mago R."/>
            <person name="Raley C."/>
            <person name="Miller M.E."/>
            <person name="Silverstein K.A.T."/>
            <person name="Henningsen E."/>
            <person name="Hirsch C.D."/>
            <person name="Visser B."/>
            <person name="Pretorius Z.A."/>
            <person name="Steffenson B.J."/>
            <person name="Schwessinger B."/>
            <person name="Dodds P.N."/>
            <person name="Figueroa M."/>
        </authorList>
    </citation>
    <scope>NUCLEOTIDE SEQUENCE [LARGE SCALE GENOMIC DNA]</scope>
    <source>
        <strain evidence="3">21-0</strain>
    </source>
</reference>
<dbReference type="Proteomes" id="UP000324748">
    <property type="component" value="Unassembled WGS sequence"/>
</dbReference>
<dbReference type="Pfam" id="PF26147">
    <property type="entry name" value="AB_HYDROLASE_YMC0-YMC35"/>
    <property type="match status" value="1"/>
</dbReference>
<feature type="region of interest" description="Disordered" evidence="1">
    <location>
        <begin position="244"/>
        <end position="300"/>
    </location>
</feature>
<feature type="compositionally biased region" description="Polar residues" evidence="1">
    <location>
        <begin position="270"/>
        <end position="286"/>
    </location>
</feature>
<feature type="compositionally biased region" description="Low complexity" evidence="1">
    <location>
        <begin position="85"/>
        <end position="100"/>
    </location>
</feature>
<dbReference type="InterPro" id="IPR058934">
    <property type="entry name" value="YMC020W-like"/>
</dbReference>
<feature type="compositionally biased region" description="Low complexity" evidence="1">
    <location>
        <begin position="804"/>
        <end position="820"/>
    </location>
</feature>
<evidence type="ECO:0000259" key="2">
    <source>
        <dbReference type="Pfam" id="PF26147"/>
    </source>
</evidence>
<feature type="region of interest" description="Disordered" evidence="1">
    <location>
        <begin position="1"/>
        <end position="54"/>
    </location>
</feature>
<organism evidence="3 4">
    <name type="scientific">Puccinia graminis f. sp. tritici</name>
    <dbReference type="NCBI Taxonomy" id="56615"/>
    <lineage>
        <taxon>Eukaryota</taxon>
        <taxon>Fungi</taxon>
        <taxon>Dikarya</taxon>
        <taxon>Basidiomycota</taxon>
        <taxon>Pucciniomycotina</taxon>
        <taxon>Pucciniomycetes</taxon>
        <taxon>Pucciniales</taxon>
        <taxon>Pucciniaceae</taxon>
        <taxon>Puccinia</taxon>
    </lineage>
</organism>
<feature type="region of interest" description="Disordered" evidence="1">
    <location>
        <begin position="79"/>
        <end position="161"/>
    </location>
</feature>
<name>A0A5B0NGF6_PUCGR</name>
<gene>
    <name evidence="3" type="ORF">PGT21_035909</name>
</gene>
<sequence length="852" mass="95439">MNTLTNRLLTKPTIAKPTTTTNNNNNNNTTTTTTTITDEQQQKKNSTRTKTNNQIKLLTTTKQQDMIYYLKSKPSKPILTTTTKQQEQQQQEQQKQQQDQQQEEQQQEQEQQQQQQEPTSPSSASSASWWSWLPIQAPDDRSSNSETNSNSNQQDSTNNNNYVTQLGTWAYSWINNPPATQIDQHQQATESETVNNTIDSLIPNPISQSIPVNSKGWTNYFFSSRRPLPINKLREDDNKSIESMSIQLSSSSQSDHQKPTQPTPSSSSKVQLSQQATIEPLTDSNPTTRTRTTSLKGQKKKAVGLMIPNLVLPSFEDTFHHPPRSFLPKPSKLLQTFELVQALIFSAPPEFPQTIAADELPSRRESSRKRRQAADILHHNQHISTRLPKALDLLRVDRVARLRKLRRVAVIGIHGWFPGPWLESVLGKPTGTSTKFASMMDDALRKYLQENLPDHADGLINPDFTTMIPLEGDGKVDDRVQLLFKELNKRPHWIQAIQSADAIFVVSHSQGCLVSCKLIEKLINTFDLPGDRFLSLAMCGIWNGPYVGLNNNYALQPVLKFFEGPAAHELFEFQDPHSPASKAVLKSLKNCLNSGVKYLMIGSMNDQVVPLYSSLNHPIDHPSILRGLFIDKAVFYSTDFLTNLVVFCLRLRNAGFSDHGLIFLLSDYLIGSLNGVGHSTLYEDPNVFSLAVRYFFESSSPLEPPTNIKTGGSPTSPRFSNEDERGNDQRPVLPPELMTIDQSLNPKDKPNPFLLTWSLRGLIEDHRIKLMFGAELGFLKASFLHWNPSAVPPPPPSLTVSNDPSATTAAQPSSSTTANSPAPPYPQSAHSNSKILKDLKIKLDPFKEVQLD</sequence>
<evidence type="ECO:0000313" key="3">
    <source>
        <dbReference type="EMBL" id="KAA1087704.1"/>
    </source>
</evidence>
<feature type="compositionally biased region" description="Low complexity" evidence="1">
    <location>
        <begin position="244"/>
        <end position="269"/>
    </location>
</feature>
<dbReference type="OrthoDB" id="5598028at2759"/>